<feature type="signal peptide" evidence="1">
    <location>
        <begin position="1"/>
        <end position="18"/>
    </location>
</feature>
<feature type="chain" id="PRO_5002164281" evidence="1">
    <location>
        <begin position="19"/>
        <end position="50"/>
    </location>
</feature>
<dbReference type="Proteomes" id="UP000054166">
    <property type="component" value="Unassembled WGS sequence"/>
</dbReference>
<keyword evidence="3" id="KW-1185">Reference proteome</keyword>
<organism evidence="2 3">
    <name type="scientific">Piloderma croceum (strain F 1598)</name>
    <dbReference type="NCBI Taxonomy" id="765440"/>
    <lineage>
        <taxon>Eukaryota</taxon>
        <taxon>Fungi</taxon>
        <taxon>Dikarya</taxon>
        <taxon>Basidiomycota</taxon>
        <taxon>Agaricomycotina</taxon>
        <taxon>Agaricomycetes</taxon>
        <taxon>Agaricomycetidae</taxon>
        <taxon>Atheliales</taxon>
        <taxon>Atheliaceae</taxon>
        <taxon>Piloderma</taxon>
    </lineage>
</organism>
<dbReference type="EMBL" id="KN833098">
    <property type="protein sequence ID" value="KIM72974.1"/>
    <property type="molecule type" value="Genomic_DNA"/>
</dbReference>
<keyword evidence="1" id="KW-0732">Signal</keyword>
<dbReference type="InParanoid" id="A0A0C3EYD1"/>
<proteinExistence type="predicted"/>
<reference evidence="3" key="2">
    <citation type="submission" date="2015-01" db="EMBL/GenBank/DDBJ databases">
        <title>Evolutionary Origins and Diversification of the Mycorrhizal Mutualists.</title>
        <authorList>
            <consortium name="DOE Joint Genome Institute"/>
            <consortium name="Mycorrhizal Genomics Consortium"/>
            <person name="Kohler A."/>
            <person name="Kuo A."/>
            <person name="Nagy L.G."/>
            <person name="Floudas D."/>
            <person name="Copeland A."/>
            <person name="Barry K.W."/>
            <person name="Cichocki N."/>
            <person name="Veneault-Fourrey C."/>
            <person name="LaButti K."/>
            <person name="Lindquist E.A."/>
            <person name="Lipzen A."/>
            <person name="Lundell T."/>
            <person name="Morin E."/>
            <person name="Murat C."/>
            <person name="Riley R."/>
            <person name="Ohm R."/>
            <person name="Sun H."/>
            <person name="Tunlid A."/>
            <person name="Henrissat B."/>
            <person name="Grigoriev I.V."/>
            <person name="Hibbett D.S."/>
            <person name="Martin F."/>
        </authorList>
    </citation>
    <scope>NUCLEOTIDE SEQUENCE [LARGE SCALE GENOMIC DNA]</scope>
    <source>
        <strain evidence="3">F 1598</strain>
    </source>
</reference>
<reference evidence="2 3" key="1">
    <citation type="submission" date="2014-04" db="EMBL/GenBank/DDBJ databases">
        <authorList>
            <consortium name="DOE Joint Genome Institute"/>
            <person name="Kuo A."/>
            <person name="Tarkka M."/>
            <person name="Buscot F."/>
            <person name="Kohler A."/>
            <person name="Nagy L.G."/>
            <person name="Floudas D."/>
            <person name="Copeland A."/>
            <person name="Barry K.W."/>
            <person name="Cichocki N."/>
            <person name="Veneault-Fourrey C."/>
            <person name="LaButti K."/>
            <person name="Lindquist E.A."/>
            <person name="Lipzen A."/>
            <person name="Lundell T."/>
            <person name="Morin E."/>
            <person name="Murat C."/>
            <person name="Sun H."/>
            <person name="Tunlid A."/>
            <person name="Henrissat B."/>
            <person name="Grigoriev I.V."/>
            <person name="Hibbett D.S."/>
            <person name="Martin F."/>
            <person name="Nordberg H.P."/>
            <person name="Cantor M.N."/>
            <person name="Hua S.X."/>
        </authorList>
    </citation>
    <scope>NUCLEOTIDE SEQUENCE [LARGE SCALE GENOMIC DNA]</scope>
    <source>
        <strain evidence="2 3">F 1598</strain>
    </source>
</reference>
<sequence>MNFYYIFLLLLVVLSTYSESPQQAPILPQSWVFGPVLPQNNSQTNIQECR</sequence>
<gene>
    <name evidence="2" type="ORF">PILCRDRAFT_15636</name>
</gene>
<accession>A0A0C3EYD1</accession>
<dbReference type="AlphaFoldDB" id="A0A0C3EYD1"/>
<dbReference type="HOGENOM" id="CLU_3125609_0_0_1"/>
<evidence type="ECO:0000313" key="2">
    <source>
        <dbReference type="EMBL" id="KIM72974.1"/>
    </source>
</evidence>
<evidence type="ECO:0000313" key="3">
    <source>
        <dbReference type="Proteomes" id="UP000054166"/>
    </source>
</evidence>
<evidence type="ECO:0000256" key="1">
    <source>
        <dbReference type="SAM" id="SignalP"/>
    </source>
</evidence>
<protein>
    <submittedName>
        <fullName evidence="2">Uncharacterized protein</fullName>
    </submittedName>
</protein>
<name>A0A0C3EYD1_PILCF</name>